<name>A0A6G0T5S2_APHGL</name>
<accession>A0A6G0T5S2</accession>
<feature type="transmembrane region" description="Helical" evidence="1">
    <location>
        <begin position="134"/>
        <end position="155"/>
    </location>
</feature>
<keyword evidence="3" id="KW-1185">Reference proteome</keyword>
<keyword evidence="1" id="KW-0812">Transmembrane</keyword>
<organism evidence="2 3">
    <name type="scientific">Aphis glycines</name>
    <name type="common">Soybean aphid</name>
    <dbReference type="NCBI Taxonomy" id="307491"/>
    <lineage>
        <taxon>Eukaryota</taxon>
        <taxon>Metazoa</taxon>
        <taxon>Ecdysozoa</taxon>
        <taxon>Arthropoda</taxon>
        <taxon>Hexapoda</taxon>
        <taxon>Insecta</taxon>
        <taxon>Pterygota</taxon>
        <taxon>Neoptera</taxon>
        <taxon>Paraneoptera</taxon>
        <taxon>Hemiptera</taxon>
        <taxon>Sternorrhyncha</taxon>
        <taxon>Aphidomorpha</taxon>
        <taxon>Aphidoidea</taxon>
        <taxon>Aphididae</taxon>
        <taxon>Aphidini</taxon>
        <taxon>Aphis</taxon>
        <taxon>Aphis</taxon>
    </lineage>
</organism>
<evidence type="ECO:0000313" key="2">
    <source>
        <dbReference type="EMBL" id="KAE9525261.1"/>
    </source>
</evidence>
<comment type="caution">
    <text evidence="2">The sequence shown here is derived from an EMBL/GenBank/DDBJ whole genome shotgun (WGS) entry which is preliminary data.</text>
</comment>
<evidence type="ECO:0000313" key="3">
    <source>
        <dbReference type="Proteomes" id="UP000475862"/>
    </source>
</evidence>
<gene>
    <name evidence="2" type="ORF">AGLY_014329</name>
</gene>
<dbReference type="EMBL" id="VYZN01000061">
    <property type="protein sequence ID" value="KAE9525261.1"/>
    <property type="molecule type" value="Genomic_DNA"/>
</dbReference>
<dbReference type="Proteomes" id="UP000475862">
    <property type="component" value="Unassembled WGS sequence"/>
</dbReference>
<sequence>MILYSTHSICFFRTTCNKRTSCGMVSLSVIDHKHSRFIDLCRLLRQRMQLNRTSFLDIDRHVTHCILVIVVFTRCMSYYSYSRGNKIKDKILKYLFCVTLINLSKSHKLKITYESVNIEILIYLFSKSFNRKYVSFYSLCLLIYYNLFVHNIFVVKCYHKYNLPHNFYYQNLINFGFDFTLTTYEYIHMKKVHEFEIEYILRYIKIFYILMRCSTF</sequence>
<protein>
    <submittedName>
        <fullName evidence="2">Uncharacterized protein</fullName>
    </submittedName>
</protein>
<reference evidence="2 3" key="1">
    <citation type="submission" date="2019-08" db="EMBL/GenBank/DDBJ databases">
        <title>The genome of the soybean aphid Biotype 1, its phylome, world population structure and adaptation to the North American continent.</title>
        <authorList>
            <person name="Giordano R."/>
            <person name="Donthu R.K."/>
            <person name="Hernandez A.G."/>
            <person name="Wright C.L."/>
            <person name="Zimin A.V."/>
        </authorList>
    </citation>
    <scope>NUCLEOTIDE SEQUENCE [LARGE SCALE GENOMIC DNA]</scope>
    <source>
        <tissue evidence="2">Whole aphids</tissue>
    </source>
</reference>
<keyword evidence="1" id="KW-1133">Transmembrane helix</keyword>
<proteinExistence type="predicted"/>
<dbReference type="AlphaFoldDB" id="A0A6G0T5S2"/>
<keyword evidence="1" id="KW-0472">Membrane</keyword>
<evidence type="ECO:0000256" key="1">
    <source>
        <dbReference type="SAM" id="Phobius"/>
    </source>
</evidence>